<gene>
    <name evidence="2" type="ORF">TrCOL_g10125</name>
</gene>
<organism evidence="2 3">
    <name type="scientific">Triparma columacea</name>
    <dbReference type="NCBI Taxonomy" id="722753"/>
    <lineage>
        <taxon>Eukaryota</taxon>
        <taxon>Sar</taxon>
        <taxon>Stramenopiles</taxon>
        <taxon>Ochrophyta</taxon>
        <taxon>Bolidophyceae</taxon>
        <taxon>Parmales</taxon>
        <taxon>Triparmaceae</taxon>
        <taxon>Triparma</taxon>
    </lineage>
</organism>
<comment type="caution">
    <text evidence="2">The sequence shown here is derived from an EMBL/GenBank/DDBJ whole genome shotgun (WGS) entry which is preliminary data.</text>
</comment>
<evidence type="ECO:0000256" key="1">
    <source>
        <dbReference type="SAM" id="MobiDB-lite"/>
    </source>
</evidence>
<protein>
    <submittedName>
        <fullName evidence="2">Uncharacterized protein</fullName>
    </submittedName>
</protein>
<keyword evidence="3" id="KW-1185">Reference proteome</keyword>
<dbReference type="Proteomes" id="UP001165065">
    <property type="component" value="Unassembled WGS sequence"/>
</dbReference>
<sequence length="399" mass="44160">MSSFTTSDASPLLAEDPPFQFDQTTFEAFVADLESNLDLDAIAGAGDRPEDKRAKVIELQIEVLENHCLDIAAGKAALGKLNAAEYGPLMDRMNLAVSCAYVRGLLRGKPETLKESGEMTREECITFLDACVAMLDLKETSDALRAEFKKAKFGTQQVVDGALKSGDGMSGMRLVHEEIVRMQTTMLECCGIQADFGVSQLGLVRTTFAGDEEVLQKLDTFVERMAKAGRDVLKFYEEGRSMGSLADKVPMQDDGTTRVVKVSHKEVDSDAPSAQKGNIEMKEREERKQMDMARQMAVMQQDILAELLSWDEEERKEQLAFCKQVRDEFVQQAMSVPPAQRAAFMTTVNPDLQRKLIMLKLWDDMVARNGGVAPEIKKTKGANPPVEKADEGDGRSIAR</sequence>
<evidence type="ECO:0000313" key="3">
    <source>
        <dbReference type="Proteomes" id="UP001165065"/>
    </source>
</evidence>
<evidence type="ECO:0000313" key="2">
    <source>
        <dbReference type="EMBL" id="GMI40778.1"/>
    </source>
</evidence>
<dbReference type="EMBL" id="BRYA01000135">
    <property type="protein sequence ID" value="GMI40778.1"/>
    <property type="molecule type" value="Genomic_DNA"/>
</dbReference>
<reference evidence="3" key="1">
    <citation type="journal article" date="2023" name="Commun. Biol.">
        <title>Genome analysis of Parmales, the sister group of diatoms, reveals the evolutionary specialization of diatoms from phago-mixotrophs to photoautotrophs.</title>
        <authorList>
            <person name="Ban H."/>
            <person name="Sato S."/>
            <person name="Yoshikawa S."/>
            <person name="Yamada K."/>
            <person name="Nakamura Y."/>
            <person name="Ichinomiya M."/>
            <person name="Sato N."/>
            <person name="Blanc-Mathieu R."/>
            <person name="Endo H."/>
            <person name="Kuwata A."/>
            <person name="Ogata H."/>
        </authorList>
    </citation>
    <scope>NUCLEOTIDE SEQUENCE [LARGE SCALE GENOMIC DNA]</scope>
</reference>
<proteinExistence type="predicted"/>
<dbReference type="AlphaFoldDB" id="A0A9W7GCU4"/>
<accession>A0A9W7GCU4</accession>
<feature type="region of interest" description="Disordered" evidence="1">
    <location>
        <begin position="372"/>
        <end position="399"/>
    </location>
</feature>
<feature type="compositionally biased region" description="Basic and acidic residues" evidence="1">
    <location>
        <begin position="387"/>
        <end position="399"/>
    </location>
</feature>
<dbReference type="OrthoDB" id="190798at2759"/>
<name>A0A9W7GCU4_9STRA</name>